<proteinExistence type="predicted"/>
<accession>B0CCS7</accession>
<sequence>MLSLGGHQPFLYNQPKLKQTETENIERWENLNEAKKRIQALSEEVTFVQRQDISLFLLENSSLIPLMEAANSELRKYFTQENFSVELKSGEDYAPAGELVLAVLSQDELCKSSNLFDSFCENWWFSNLKLSNGKLCIEIQFV</sequence>
<dbReference type="AlphaFoldDB" id="B0CCS7"/>
<keyword evidence="2" id="KW-1185">Reference proteome</keyword>
<protein>
    <submittedName>
        <fullName evidence="1">Uncharacterized protein</fullName>
    </submittedName>
</protein>
<dbReference type="KEGG" id="amr:AM1_4260"/>
<gene>
    <name evidence="1" type="ordered locus">AM1_4260</name>
</gene>
<dbReference type="HOGENOM" id="CLU_1811553_0_0_3"/>
<name>B0CCS7_ACAM1</name>
<dbReference type="EMBL" id="CP000828">
    <property type="protein sequence ID" value="ABW29239.1"/>
    <property type="molecule type" value="Genomic_DNA"/>
</dbReference>
<evidence type="ECO:0000313" key="1">
    <source>
        <dbReference type="EMBL" id="ABW29239.1"/>
    </source>
</evidence>
<evidence type="ECO:0000313" key="2">
    <source>
        <dbReference type="Proteomes" id="UP000000268"/>
    </source>
</evidence>
<dbReference type="Proteomes" id="UP000000268">
    <property type="component" value="Chromosome"/>
</dbReference>
<dbReference type="OrthoDB" id="516474at2"/>
<organism evidence="1 2">
    <name type="scientific">Acaryochloris marina (strain MBIC 11017)</name>
    <dbReference type="NCBI Taxonomy" id="329726"/>
    <lineage>
        <taxon>Bacteria</taxon>
        <taxon>Bacillati</taxon>
        <taxon>Cyanobacteriota</taxon>
        <taxon>Cyanophyceae</taxon>
        <taxon>Acaryochloridales</taxon>
        <taxon>Acaryochloridaceae</taxon>
        <taxon>Acaryochloris</taxon>
    </lineage>
</organism>
<reference evidence="1 2" key="1">
    <citation type="journal article" date="2008" name="Proc. Natl. Acad. Sci. U.S.A.">
        <title>Niche adaptation and genome expansion in the chlorophyll d-producing cyanobacterium Acaryochloris marina.</title>
        <authorList>
            <person name="Swingley W.D."/>
            <person name="Chen M."/>
            <person name="Cheung P.C."/>
            <person name="Conrad A.L."/>
            <person name="Dejesa L.C."/>
            <person name="Hao J."/>
            <person name="Honchak B.M."/>
            <person name="Karbach L.E."/>
            <person name="Kurdoglu A."/>
            <person name="Lahiri S."/>
            <person name="Mastrian S.D."/>
            <person name="Miyashita H."/>
            <person name="Page L."/>
            <person name="Ramakrishna P."/>
            <person name="Satoh S."/>
            <person name="Sattley W.M."/>
            <person name="Shimada Y."/>
            <person name="Taylor H.L."/>
            <person name="Tomo T."/>
            <person name="Tsuchiya T."/>
            <person name="Wang Z.T."/>
            <person name="Raymond J."/>
            <person name="Mimuro M."/>
            <person name="Blankenship R.E."/>
            <person name="Touchman J.W."/>
        </authorList>
    </citation>
    <scope>NUCLEOTIDE SEQUENCE [LARGE SCALE GENOMIC DNA]</scope>
    <source>
        <strain evidence="2">MBIC 11017</strain>
    </source>
</reference>
<dbReference type="RefSeq" id="WP_012164570.1">
    <property type="nucleotide sequence ID" value="NC_009925.1"/>
</dbReference>